<protein>
    <recommendedName>
        <fullName evidence="3">PEBP-like protein</fullName>
    </recommendedName>
</protein>
<dbReference type="EMBL" id="KZ679019">
    <property type="protein sequence ID" value="PSS07186.1"/>
    <property type="molecule type" value="Genomic_DNA"/>
</dbReference>
<evidence type="ECO:0000313" key="2">
    <source>
        <dbReference type="Proteomes" id="UP000241818"/>
    </source>
</evidence>
<dbReference type="InParanoid" id="A0A2T3AQA1"/>
<dbReference type="STRING" id="857342.A0A2T3AQA1"/>
<dbReference type="Pfam" id="PF01161">
    <property type="entry name" value="PBP"/>
    <property type="match status" value="1"/>
</dbReference>
<dbReference type="RefSeq" id="XP_024716842.1">
    <property type="nucleotide sequence ID" value="XM_024868469.1"/>
</dbReference>
<gene>
    <name evidence="1" type="ORF">M430DRAFT_54455</name>
</gene>
<dbReference type="Proteomes" id="UP000241818">
    <property type="component" value="Unassembled WGS sequence"/>
</dbReference>
<dbReference type="PANTHER" id="PTHR11362:SF82">
    <property type="entry name" value="PHOSPHATIDYLETHANOLAMINE-BINDING PROTEIN 4"/>
    <property type="match status" value="1"/>
</dbReference>
<dbReference type="InterPro" id="IPR036610">
    <property type="entry name" value="PEBP-like_sf"/>
</dbReference>
<dbReference type="SUPFAM" id="SSF49777">
    <property type="entry name" value="PEBP-like"/>
    <property type="match status" value="1"/>
</dbReference>
<dbReference type="Gene3D" id="3.90.280.10">
    <property type="entry name" value="PEBP-like"/>
    <property type="match status" value="1"/>
</dbReference>
<dbReference type="InterPro" id="IPR008914">
    <property type="entry name" value="PEBP"/>
</dbReference>
<accession>A0A2T3AQA1</accession>
<dbReference type="AlphaFoldDB" id="A0A2T3AQA1"/>
<dbReference type="GeneID" id="36576550"/>
<reference evidence="1 2" key="1">
    <citation type="journal article" date="2018" name="New Phytol.">
        <title>Comparative genomics and transcriptomics depict ericoid mycorrhizal fungi as versatile saprotrophs and plant mutualists.</title>
        <authorList>
            <person name="Martino E."/>
            <person name="Morin E."/>
            <person name="Grelet G.A."/>
            <person name="Kuo A."/>
            <person name="Kohler A."/>
            <person name="Daghino S."/>
            <person name="Barry K.W."/>
            <person name="Cichocki N."/>
            <person name="Clum A."/>
            <person name="Dockter R.B."/>
            <person name="Hainaut M."/>
            <person name="Kuo R.C."/>
            <person name="LaButti K."/>
            <person name="Lindahl B.D."/>
            <person name="Lindquist E.A."/>
            <person name="Lipzen A."/>
            <person name="Khouja H.R."/>
            <person name="Magnuson J."/>
            <person name="Murat C."/>
            <person name="Ohm R.A."/>
            <person name="Singer S.W."/>
            <person name="Spatafora J.W."/>
            <person name="Wang M."/>
            <person name="Veneault-Fourrey C."/>
            <person name="Henrissat B."/>
            <person name="Grigoriev I.V."/>
            <person name="Martin F.M."/>
            <person name="Perotto S."/>
        </authorList>
    </citation>
    <scope>NUCLEOTIDE SEQUENCE [LARGE SCALE GENOMIC DNA]</scope>
    <source>
        <strain evidence="1 2">ATCC 22711</strain>
    </source>
</reference>
<dbReference type="CDD" id="cd00866">
    <property type="entry name" value="PEBP_euk"/>
    <property type="match status" value="1"/>
</dbReference>
<name>A0A2T3AQA1_AMORE</name>
<sequence length="169" mass="17934">MVDPDYNATVPTNVVLHTMVGNLSSGSTAGHPAALTTLTSADEALAAYIGPQPPPGKPSHNYTLMLFEQPHNFSIPPAFQSFLPLNLSNVYTRVNFPLVDFVRQTGLGSPVAATYFRLDLNATTTPSPTNTTVSPSVSPVSPTSRASGLCMSHWKIIIPGVLCAAVWLI</sequence>
<evidence type="ECO:0008006" key="3">
    <source>
        <dbReference type="Google" id="ProtNLM"/>
    </source>
</evidence>
<keyword evidence="2" id="KW-1185">Reference proteome</keyword>
<dbReference type="InterPro" id="IPR035810">
    <property type="entry name" value="PEBP_euk"/>
</dbReference>
<organism evidence="1 2">
    <name type="scientific">Amorphotheca resinae ATCC 22711</name>
    <dbReference type="NCBI Taxonomy" id="857342"/>
    <lineage>
        <taxon>Eukaryota</taxon>
        <taxon>Fungi</taxon>
        <taxon>Dikarya</taxon>
        <taxon>Ascomycota</taxon>
        <taxon>Pezizomycotina</taxon>
        <taxon>Leotiomycetes</taxon>
        <taxon>Helotiales</taxon>
        <taxon>Amorphothecaceae</taxon>
        <taxon>Amorphotheca</taxon>
    </lineage>
</organism>
<proteinExistence type="predicted"/>
<dbReference type="OrthoDB" id="2506647at2759"/>
<evidence type="ECO:0000313" key="1">
    <source>
        <dbReference type="EMBL" id="PSS07186.1"/>
    </source>
</evidence>
<dbReference type="PANTHER" id="PTHR11362">
    <property type="entry name" value="PHOSPHATIDYLETHANOLAMINE-BINDING PROTEIN"/>
    <property type="match status" value="1"/>
</dbReference>